<dbReference type="GO" id="GO:0042128">
    <property type="term" value="P:nitrate assimilation"/>
    <property type="evidence" value="ECO:0007669"/>
    <property type="project" value="UniProtKB-KW"/>
</dbReference>
<dbReference type="Pfam" id="PF00384">
    <property type="entry name" value="Molybdopterin"/>
    <property type="match status" value="1"/>
</dbReference>
<evidence type="ECO:0000256" key="6">
    <source>
        <dbReference type="ARBA" id="ARBA00022723"/>
    </source>
</evidence>
<dbReference type="SUPFAM" id="SSF53706">
    <property type="entry name" value="Formate dehydrogenase/DMSO reductase, domains 1-3"/>
    <property type="match status" value="1"/>
</dbReference>
<dbReference type="GO" id="GO:0045333">
    <property type="term" value="P:cellular respiration"/>
    <property type="evidence" value="ECO:0007669"/>
    <property type="project" value="UniProtKB-ARBA"/>
</dbReference>
<dbReference type="Pfam" id="PF01568">
    <property type="entry name" value="Molydop_binding"/>
    <property type="match status" value="1"/>
</dbReference>
<keyword evidence="5" id="KW-0500">Molybdenum</keyword>
<comment type="cofactor">
    <cofactor evidence="2">
        <name>[4Fe-4S] cluster</name>
        <dbReference type="ChEBI" id="CHEBI:49883"/>
    </cofactor>
</comment>
<dbReference type="InterPro" id="IPR006963">
    <property type="entry name" value="Mopterin_OxRdtase_4Fe-4S_dom"/>
</dbReference>
<evidence type="ECO:0000256" key="2">
    <source>
        <dbReference type="ARBA" id="ARBA00001966"/>
    </source>
</evidence>
<dbReference type="PROSITE" id="PS51669">
    <property type="entry name" value="4FE4S_MOW_BIS_MGD"/>
    <property type="match status" value="1"/>
</dbReference>
<sequence length="895" mass="98364">MGNTAMNAPASKPTTASQTHTTCPYCGVGCGVTVQHAGQQVLPVSGSLSHPANSGRLCVKGSALHETLSHDGRLVFPQLNGKHASWDDALNIIADKIQQVIHTHGPQAVAFYGAGQMLTEDYYVANKLMKGFIGSANIDTNSRLCMASAVVAHKRAFGSDTVPGCYEDLELADLLIFTGSNAAWAHPVLYQRIAAAKQQRPDMKIVVIDPRRTATCDIADLHLAIRPGTDAVLFNALLVYLADSGQLDEDFIARHTNGFDVALEQARNDCQSLQHSADLMDTDAALLLQFFDWFARTPRTVTLFSQGINQSASGSDKGNAIINVHLATGRIGKPGATPFSITGQPNAMGGREVGGLANQLAAHMDFSGSERDRVRRFWNAPKLAERPGLKAVDLFQACARGEIKFLWIMSTNPVVSMPEADAVKAAMAQCELVVVSDCMADTDTTRVAQVLLPAASWGEKNGTVTNSERRISRQRGFLPPPGEARPDWWAICEVAKRLGFAPDFAYQHPADIFDEHARLSAFENNGQRDFDLSGLIGLSRYQYDALKPVQWPVSDQYPHGRARFFDDGRFYTDNQRAQFIPVNAQLPRPRSGGDLLMNTGRVRDHWHTMTRTGKAPRLAQHRSEPYAVFHPADAAARRIHAGQLVHIRNERGTLLLRASLSNEQRRGEMFVPMHWTSLFASNARMGTLINNDRDPHSGQPEFKITAVQASPCTTRWQGMLLSRQPLHPLPCTYWAAGVTEQGWFYLIAGDNDAADFVKDIQPQLPAGQWQTLSDPAQQHERRVLLLAGKLECVMMLHRKERFLDRQWLQERFADAEISAADRMSLLAGRPAVHVDTGNMVCSCFQVGSKQIEHALHAGHSTVAALGQQLRCGTNCGSCIPEIKALLQQARCEVAL</sequence>
<dbReference type="PROSITE" id="PS00551">
    <property type="entry name" value="MOLYBDOPTERIN_PROK_1"/>
    <property type="match status" value="1"/>
</dbReference>
<gene>
    <name evidence="12" type="ORF">GJQ55_05750</name>
</gene>
<dbReference type="SMART" id="SM00926">
    <property type="entry name" value="Molybdop_Fe4S4"/>
    <property type="match status" value="1"/>
</dbReference>
<evidence type="ECO:0000256" key="7">
    <source>
        <dbReference type="ARBA" id="ARBA00023002"/>
    </source>
</evidence>
<dbReference type="Gene3D" id="2.40.40.20">
    <property type="match status" value="1"/>
</dbReference>
<dbReference type="Gene3D" id="3.40.50.740">
    <property type="match status" value="1"/>
</dbReference>
<keyword evidence="9" id="KW-0411">Iron-sulfur</keyword>
<dbReference type="InterPro" id="IPR041957">
    <property type="entry name" value="CT_Nitrate-R-NapA-like"/>
</dbReference>
<dbReference type="GO" id="GO:0016020">
    <property type="term" value="C:membrane"/>
    <property type="evidence" value="ECO:0007669"/>
    <property type="project" value="TreeGrafter"/>
</dbReference>
<dbReference type="SUPFAM" id="SSF50692">
    <property type="entry name" value="ADC-like"/>
    <property type="match status" value="1"/>
</dbReference>
<evidence type="ECO:0000313" key="12">
    <source>
        <dbReference type="EMBL" id="QQD25441.1"/>
    </source>
</evidence>
<keyword evidence="10" id="KW-0534">Nitrate assimilation</keyword>
<protein>
    <submittedName>
        <fullName evidence="12">Molybdopterin-dependent oxidoreductase</fullName>
    </submittedName>
</protein>
<evidence type="ECO:0000313" key="13">
    <source>
        <dbReference type="Proteomes" id="UP000596074"/>
    </source>
</evidence>
<evidence type="ECO:0000256" key="5">
    <source>
        <dbReference type="ARBA" id="ARBA00022505"/>
    </source>
</evidence>
<dbReference type="CDD" id="cd02791">
    <property type="entry name" value="MopB_CT_Nitrate-R-NapA-like"/>
    <property type="match status" value="1"/>
</dbReference>
<dbReference type="GO" id="GO:1990204">
    <property type="term" value="C:oxidoreductase complex"/>
    <property type="evidence" value="ECO:0007669"/>
    <property type="project" value="UniProtKB-ARBA"/>
</dbReference>
<evidence type="ECO:0000256" key="3">
    <source>
        <dbReference type="ARBA" id="ARBA00008747"/>
    </source>
</evidence>
<comment type="cofactor">
    <cofactor evidence="1">
        <name>Mo-bis(molybdopterin guanine dinucleotide)</name>
        <dbReference type="ChEBI" id="CHEBI:60539"/>
    </cofactor>
</comment>
<dbReference type="GO" id="GO:0043546">
    <property type="term" value="F:molybdopterin cofactor binding"/>
    <property type="evidence" value="ECO:0007669"/>
    <property type="project" value="InterPro"/>
</dbReference>
<dbReference type="PANTHER" id="PTHR43105:SF9">
    <property type="entry name" value="NADPH-FE(3+) OXIDOREDUCTASE SUBUNIT ALPHA"/>
    <property type="match status" value="1"/>
</dbReference>
<keyword evidence="7" id="KW-0560">Oxidoreductase</keyword>
<organism evidence="12 13">
    <name type="scientific">Venatoribacter cucullus</name>
    <dbReference type="NCBI Taxonomy" id="2661630"/>
    <lineage>
        <taxon>Bacteria</taxon>
        <taxon>Pseudomonadati</taxon>
        <taxon>Pseudomonadota</taxon>
        <taxon>Gammaproteobacteria</taxon>
        <taxon>Oceanospirillales</taxon>
        <taxon>Oceanospirillaceae</taxon>
        <taxon>Venatoribacter</taxon>
    </lineage>
</organism>
<dbReference type="InterPro" id="IPR041854">
    <property type="entry name" value="BFD-like_2Fe2S-bd_dom_sf"/>
</dbReference>
<dbReference type="CDD" id="cd02754">
    <property type="entry name" value="MopB_Nitrate-R-NapA-like"/>
    <property type="match status" value="1"/>
</dbReference>
<dbReference type="PANTHER" id="PTHR43105">
    <property type="entry name" value="RESPIRATORY NITRATE REDUCTASE"/>
    <property type="match status" value="1"/>
</dbReference>
<dbReference type="GO" id="GO:0046872">
    <property type="term" value="F:metal ion binding"/>
    <property type="evidence" value="ECO:0007669"/>
    <property type="project" value="UniProtKB-KW"/>
</dbReference>
<dbReference type="GO" id="GO:0016491">
    <property type="term" value="F:oxidoreductase activity"/>
    <property type="evidence" value="ECO:0007669"/>
    <property type="project" value="UniProtKB-KW"/>
</dbReference>
<comment type="similarity">
    <text evidence="3">Belongs to the prokaryotic molybdopterin-containing oxidoreductase family. NasA/NapA/NarB subfamily.</text>
</comment>
<name>A0A9X7YQ39_9GAMM</name>
<keyword evidence="4" id="KW-0004">4Fe-4S</keyword>
<evidence type="ECO:0000259" key="11">
    <source>
        <dbReference type="PROSITE" id="PS51669"/>
    </source>
</evidence>
<dbReference type="InterPro" id="IPR050123">
    <property type="entry name" value="Prok_molybdopt-oxidoreductase"/>
</dbReference>
<dbReference type="GO" id="GO:0051539">
    <property type="term" value="F:4 iron, 4 sulfur cluster binding"/>
    <property type="evidence" value="ECO:0007669"/>
    <property type="project" value="UniProtKB-KW"/>
</dbReference>
<evidence type="ECO:0000256" key="9">
    <source>
        <dbReference type="ARBA" id="ARBA00023014"/>
    </source>
</evidence>
<evidence type="ECO:0000256" key="1">
    <source>
        <dbReference type="ARBA" id="ARBA00001942"/>
    </source>
</evidence>
<dbReference type="InterPro" id="IPR006657">
    <property type="entry name" value="MoPterin_dinucl-bd_dom"/>
</dbReference>
<evidence type="ECO:0000256" key="4">
    <source>
        <dbReference type="ARBA" id="ARBA00022485"/>
    </source>
</evidence>
<dbReference type="InterPro" id="IPR006656">
    <property type="entry name" value="Mopterin_OxRdtase"/>
</dbReference>
<evidence type="ECO:0000256" key="10">
    <source>
        <dbReference type="ARBA" id="ARBA00023063"/>
    </source>
</evidence>
<dbReference type="Pfam" id="PF04879">
    <property type="entry name" value="Molybdop_Fe4S4"/>
    <property type="match status" value="1"/>
</dbReference>
<dbReference type="Gene3D" id="2.20.25.90">
    <property type="entry name" value="ADC-like domains"/>
    <property type="match status" value="1"/>
</dbReference>
<keyword evidence="13" id="KW-1185">Reference proteome</keyword>
<dbReference type="InterPro" id="IPR007419">
    <property type="entry name" value="BFD-like_2Fe2S-bd_dom"/>
</dbReference>
<feature type="domain" description="4Fe-4S Mo/W bis-MGD-type" evidence="11">
    <location>
        <begin position="16"/>
        <end position="72"/>
    </location>
</feature>
<keyword evidence="6" id="KW-0479">Metal-binding</keyword>
<proteinExistence type="inferred from homology"/>
<dbReference type="EMBL" id="CP046056">
    <property type="protein sequence ID" value="QQD25441.1"/>
    <property type="molecule type" value="Genomic_DNA"/>
</dbReference>
<reference evidence="12 13" key="1">
    <citation type="submission" date="2019-11" db="EMBL/GenBank/DDBJ databases">
        <title>Venatorbacter sp. nov. a predator of Campylobacter and other Gram-negative bacteria.</title>
        <authorList>
            <person name="Saeedi A."/>
            <person name="Cummings N.J."/>
            <person name="Connerton I.F."/>
            <person name="Connerton P.L."/>
        </authorList>
    </citation>
    <scope>NUCLEOTIDE SEQUENCE [LARGE SCALE GENOMIC DNA]</scope>
    <source>
        <strain evidence="12">XL5</strain>
    </source>
</reference>
<accession>A0A9X7YQ39</accession>
<dbReference type="Gene3D" id="1.10.10.1100">
    <property type="entry name" value="BFD-like [2Fe-2S]-binding domain"/>
    <property type="match status" value="1"/>
</dbReference>
<dbReference type="InterPro" id="IPR009010">
    <property type="entry name" value="Asp_de-COase-like_dom_sf"/>
</dbReference>
<dbReference type="Gene3D" id="3.40.228.10">
    <property type="entry name" value="Dimethylsulfoxide Reductase, domain 2"/>
    <property type="match status" value="1"/>
</dbReference>
<keyword evidence="8" id="KW-0408">Iron</keyword>
<dbReference type="KEGG" id="vcw:GJQ55_05750"/>
<dbReference type="Pfam" id="PF04324">
    <property type="entry name" value="Fer2_BFD"/>
    <property type="match status" value="1"/>
</dbReference>
<dbReference type="InterPro" id="IPR027467">
    <property type="entry name" value="MopterinOxRdtase_cofactor_BS"/>
</dbReference>
<evidence type="ECO:0000256" key="8">
    <source>
        <dbReference type="ARBA" id="ARBA00023004"/>
    </source>
</evidence>
<dbReference type="Proteomes" id="UP000596074">
    <property type="component" value="Chromosome"/>
</dbReference>
<dbReference type="AlphaFoldDB" id="A0A9X7YQ39"/>